<protein>
    <submittedName>
        <fullName evidence="5">Glycosyl transferase family 1</fullName>
    </submittedName>
</protein>
<evidence type="ECO:0000256" key="2">
    <source>
        <dbReference type="ARBA" id="ARBA00022679"/>
    </source>
</evidence>
<dbReference type="InterPro" id="IPR001296">
    <property type="entry name" value="Glyco_trans_1"/>
</dbReference>
<gene>
    <name evidence="5" type="ORF">GCM10007298_42460</name>
</gene>
<keyword evidence="1" id="KW-0328">Glycosyltransferase</keyword>
<organism evidence="5 6">
    <name type="scientific">Williamsia phyllosphaerae</name>
    <dbReference type="NCBI Taxonomy" id="885042"/>
    <lineage>
        <taxon>Bacteria</taxon>
        <taxon>Bacillati</taxon>
        <taxon>Actinomycetota</taxon>
        <taxon>Actinomycetes</taxon>
        <taxon>Mycobacteriales</taxon>
        <taxon>Nocardiaceae</taxon>
        <taxon>Williamsia</taxon>
    </lineage>
</organism>
<dbReference type="PANTHER" id="PTHR46401:SF2">
    <property type="entry name" value="GLYCOSYLTRANSFERASE WBBK-RELATED"/>
    <property type="match status" value="1"/>
</dbReference>
<dbReference type="GO" id="GO:0016740">
    <property type="term" value="F:transferase activity"/>
    <property type="evidence" value="ECO:0007669"/>
    <property type="project" value="UniProtKB-KW"/>
</dbReference>
<evidence type="ECO:0000313" key="5">
    <source>
        <dbReference type="EMBL" id="GGF42250.1"/>
    </source>
</evidence>
<evidence type="ECO:0000256" key="1">
    <source>
        <dbReference type="ARBA" id="ARBA00022676"/>
    </source>
</evidence>
<comment type="caution">
    <text evidence="5">The sequence shown here is derived from an EMBL/GenBank/DDBJ whole genome shotgun (WGS) entry which is preliminary data.</text>
</comment>
<reference evidence="6" key="1">
    <citation type="journal article" date="2019" name="Int. J. Syst. Evol. Microbiol.">
        <title>The Global Catalogue of Microorganisms (GCM) 10K type strain sequencing project: providing services to taxonomists for standard genome sequencing and annotation.</title>
        <authorList>
            <consortium name="The Broad Institute Genomics Platform"/>
            <consortium name="The Broad Institute Genome Sequencing Center for Infectious Disease"/>
            <person name="Wu L."/>
            <person name="Ma J."/>
        </authorList>
    </citation>
    <scope>NUCLEOTIDE SEQUENCE [LARGE SCALE GENOMIC DNA]</scope>
    <source>
        <strain evidence="6">CCM 7855</strain>
    </source>
</reference>
<dbReference type="EMBL" id="BMCS01000003">
    <property type="protein sequence ID" value="GGF42250.1"/>
    <property type="molecule type" value="Genomic_DNA"/>
</dbReference>
<dbReference type="CDD" id="cd03801">
    <property type="entry name" value="GT4_PimA-like"/>
    <property type="match status" value="1"/>
</dbReference>
<feature type="domain" description="Glycosyl transferase family 1" evidence="3">
    <location>
        <begin position="189"/>
        <end position="325"/>
    </location>
</feature>
<dbReference type="RefSeq" id="WP_188492661.1">
    <property type="nucleotide sequence ID" value="NZ_BMCS01000003.1"/>
</dbReference>
<feature type="domain" description="Glycosyltransferase subfamily 4-like N-terminal" evidence="4">
    <location>
        <begin position="13"/>
        <end position="164"/>
    </location>
</feature>
<keyword evidence="2 5" id="KW-0808">Transferase</keyword>
<accession>A0ABQ1V7A4</accession>
<dbReference type="SUPFAM" id="SSF53756">
    <property type="entry name" value="UDP-Glycosyltransferase/glycogen phosphorylase"/>
    <property type="match status" value="1"/>
</dbReference>
<dbReference type="InterPro" id="IPR023986">
    <property type="entry name" value="GlycosylTfrase_MSMEG0565"/>
</dbReference>
<dbReference type="NCBIfam" id="TIGR04047">
    <property type="entry name" value="MSMEG_0565_glyc"/>
    <property type="match status" value="1"/>
</dbReference>
<dbReference type="PANTHER" id="PTHR46401">
    <property type="entry name" value="GLYCOSYLTRANSFERASE WBBK-RELATED"/>
    <property type="match status" value="1"/>
</dbReference>
<dbReference type="Proteomes" id="UP000632454">
    <property type="component" value="Unassembled WGS sequence"/>
</dbReference>
<name>A0ABQ1V7A4_9NOCA</name>
<sequence>MRVALITYSTKPRGGVVHTLALAEALADAGADVTVWSLARGDDSGFFRTVDSRVRLRLIEFPTMEDETVTDRIVRSIETMRRAFDRREYDIVHAQDCISANAVGPCIRTVHHLDEFTTPVLAECHEKAIVEPYARICVSRAVAAEVVDGWGLHPTVIPNGVAAQRFVDAAADTVEAIAARERWRSQLGTYVLAVGGIEPRKGSIDLLDAYALLQATHPGLSLVFAGGETLFDYRDYRAEFDRRRGELDVEPAVLGTVDDDELPALVSASAVFAFPSTKEGFGLAAMEALAAGRPVVARDLPVLREVFGECVSYAADVPQLADALAGALGTGTDRSTAGRDLAESMTWAAAAQAHLRFYADHPMPTN</sequence>
<dbReference type="InterPro" id="IPR028098">
    <property type="entry name" value="Glyco_trans_4-like_N"/>
</dbReference>
<dbReference type="Pfam" id="PF13439">
    <property type="entry name" value="Glyco_transf_4"/>
    <property type="match status" value="1"/>
</dbReference>
<proteinExistence type="predicted"/>
<dbReference type="Gene3D" id="3.40.50.2000">
    <property type="entry name" value="Glycogen Phosphorylase B"/>
    <property type="match status" value="2"/>
</dbReference>
<evidence type="ECO:0000259" key="3">
    <source>
        <dbReference type="Pfam" id="PF00534"/>
    </source>
</evidence>
<keyword evidence="6" id="KW-1185">Reference proteome</keyword>
<dbReference type="Pfam" id="PF00534">
    <property type="entry name" value="Glycos_transf_1"/>
    <property type="match status" value="1"/>
</dbReference>
<evidence type="ECO:0000259" key="4">
    <source>
        <dbReference type="Pfam" id="PF13439"/>
    </source>
</evidence>
<evidence type="ECO:0000313" key="6">
    <source>
        <dbReference type="Proteomes" id="UP000632454"/>
    </source>
</evidence>